<gene>
    <name evidence="8" type="ORF">LOD99_10406</name>
</gene>
<feature type="transmembrane region" description="Helical" evidence="6">
    <location>
        <begin position="50"/>
        <end position="70"/>
    </location>
</feature>
<feature type="transmembrane region" description="Helical" evidence="6">
    <location>
        <begin position="149"/>
        <end position="167"/>
    </location>
</feature>
<evidence type="ECO:0000313" key="8">
    <source>
        <dbReference type="EMBL" id="KAI6660268.1"/>
    </source>
</evidence>
<feature type="transmembrane region" description="Helical" evidence="6">
    <location>
        <begin position="23"/>
        <end position="43"/>
    </location>
</feature>
<proteinExistence type="predicted"/>
<evidence type="ECO:0000259" key="7">
    <source>
        <dbReference type="PROSITE" id="PS50850"/>
    </source>
</evidence>
<dbReference type="EMBL" id="JAKMXF010000034">
    <property type="protein sequence ID" value="KAI6660268.1"/>
    <property type="molecule type" value="Genomic_DNA"/>
</dbReference>
<reference evidence="8 9" key="1">
    <citation type="journal article" date="2023" name="BMC Biol.">
        <title>The compact genome of the sponge Oopsacas minuta (Hexactinellida) is lacking key metazoan core genes.</title>
        <authorList>
            <person name="Santini S."/>
            <person name="Schenkelaars Q."/>
            <person name="Jourda C."/>
            <person name="Duchesne M."/>
            <person name="Belahbib H."/>
            <person name="Rocher C."/>
            <person name="Selva M."/>
            <person name="Riesgo A."/>
            <person name="Vervoort M."/>
            <person name="Leys S.P."/>
            <person name="Kodjabachian L."/>
            <person name="Le Bivic A."/>
            <person name="Borchiellini C."/>
            <person name="Claverie J.M."/>
            <person name="Renard E."/>
        </authorList>
    </citation>
    <scope>NUCLEOTIDE SEQUENCE [LARGE SCALE GENOMIC DNA]</scope>
    <source>
        <strain evidence="8">SPO-2</strain>
    </source>
</reference>
<dbReference type="SUPFAM" id="SSF103473">
    <property type="entry name" value="MFS general substrate transporter"/>
    <property type="match status" value="1"/>
</dbReference>
<evidence type="ECO:0000256" key="4">
    <source>
        <dbReference type="ARBA" id="ARBA00022989"/>
    </source>
</evidence>
<keyword evidence="3 6" id="KW-0812">Transmembrane</keyword>
<evidence type="ECO:0000256" key="3">
    <source>
        <dbReference type="ARBA" id="ARBA00022692"/>
    </source>
</evidence>
<evidence type="ECO:0000256" key="5">
    <source>
        <dbReference type="ARBA" id="ARBA00023136"/>
    </source>
</evidence>
<dbReference type="InterPro" id="IPR036259">
    <property type="entry name" value="MFS_trans_sf"/>
</dbReference>
<feature type="domain" description="Major facilitator superfamily (MFS) profile" evidence="7">
    <location>
        <begin position="1"/>
        <end position="391"/>
    </location>
</feature>
<feature type="transmembrane region" description="Helical" evidence="6">
    <location>
        <begin position="260"/>
        <end position="279"/>
    </location>
</feature>
<dbReference type="Pfam" id="PF07690">
    <property type="entry name" value="MFS_1"/>
    <property type="match status" value="1"/>
</dbReference>
<keyword evidence="2" id="KW-0813">Transport</keyword>
<dbReference type="PANTHER" id="PTHR23506:SF26">
    <property type="entry name" value="MFS-TYPE TRANSPORTER SLC18B1"/>
    <property type="match status" value="1"/>
</dbReference>
<dbReference type="Gene3D" id="1.20.1250.20">
    <property type="entry name" value="MFS general substrate transporter like domains"/>
    <property type="match status" value="2"/>
</dbReference>
<feature type="transmembrane region" description="Helical" evidence="6">
    <location>
        <begin position="82"/>
        <end position="103"/>
    </location>
</feature>
<feature type="transmembrane region" description="Helical" evidence="6">
    <location>
        <begin position="369"/>
        <end position="388"/>
    </location>
</feature>
<feature type="transmembrane region" description="Helical" evidence="6">
    <location>
        <begin position="291"/>
        <end position="311"/>
    </location>
</feature>
<keyword evidence="5 6" id="KW-0472">Membrane</keyword>
<evidence type="ECO:0000256" key="6">
    <source>
        <dbReference type="SAM" id="Phobius"/>
    </source>
</evidence>
<organism evidence="8 9">
    <name type="scientific">Oopsacas minuta</name>
    <dbReference type="NCBI Taxonomy" id="111878"/>
    <lineage>
        <taxon>Eukaryota</taxon>
        <taxon>Metazoa</taxon>
        <taxon>Porifera</taxon>
        <taxon>Hexactinellida</taxon>
        <taxon>Hexasterophora</taxon>
        <taxon>Lyssacinosida</taxon>
        <taxon>Leucopsacidae</taxon>
        <taxon>Oopsacas</taxon>
    </lineage>
</organism>
<dbReference type="AlphaFoldDB" id="A0AAV7KG48"/>
<keyword evidence="4 6" id="KW-1133">Transmembrane helix</keyword>
<sequence length="419" mass="46690">MLHYVSYPFIAKSKGLSHTEVGIIMGVFPFVNILTFPISGVLTNKMNVQLTFAISSLVQCILFSLFAFVPSMERIPFEIYSFLFPIIFSFPVSFFYNSTYALLQQVFPRHATLILTIQYVFFSSAYLMGPPVGSILYDKIGFMNMFLDFSAAGILLSFVAILILYFSPINTKIKKKIEKPESFLIFRILSTPSISLNLLFTFLSASYYFYFLPVIGPYLASRYGVSIVTVGLLFMVAEVSHLVIALPLGYVLNRSSNPPYYFIIMSGIIIHAIGIFLYAPSSILFSLSGNFLPICFVGSSCIGIGFALAYVPTMSVSLNRGQNTFPSCPTSTNTIISGLMTGTYSIGESFGPIVGGIISEFIRLDVTTFYLSLSLASVSILAFIAMFFNREHELLFNLIRKQFSYIVKSEDAETLRLIK</sequence>
<dbReference type="GO" id="GO:0022857">
    <property type="term" value="F:transmembrane transporter activity"/>
    <property type="evidence" value="ECO:0007669"/>
    <property type="project" value="InterPro"/>
</dbReference>
<dbReference type="InterPro" id="IPR011701">
    <property type="entry name" value="MFS"/>
</dbReference>
<comment type="caution">
    <text evidence="8">The sequence shown here is derived from an EMBL/GenBank/DDBJ whole genome shotgun (WGS) entry which is preliminary data.</text>
</comment>
<feature type="transmembrane region" description="Helical" evidence="6">
    <location>
        <begin position="188"/>
        <end position="211"/>
    </location>
</feature>
<keyword evidence="9" id="KW-1185">Reference proteome</keyword>
<dbReference type="InterPro" id="IPR050930">
    <property type="entry name" value="MFS_Vesicular_Transporter"/>
</dbReference>
<evidence type="ECO:0000256" key="1">
    <source>
        <dbReference type="ARBA" id="ARBA00004141"/>
    </source>
</evidence>
<dbReference type="GO" id="GO:0016020">
    <property type="term" value="C:membrane"/>
    <property type="evidence" value="ECO:0007669"/>
    <property type="project" value="UniProtKB-SubCell"/>
</dbReference>
<protein>
    <recommendedName>
        <fullName evidence="7">Major facilitator superfamily (MFS) profile domain-containing protein</fullName>
    </recommendedName>
</protein>
<dbReference type="PROSITE" id="PS50850">
    <property type="entry name" value="MFS"/>
    <property type="match status" value="1"/>
</dbReference>
<dbReference type="InterPro" id="IPR020846">
    <property type="entry name" value="MFS_dom"/>
</dbReference>
<evidence type="ECO:0000256" key="2">
    <source>
        <dbReference type="ARBA" id="ARBA00022448"/>
    </source>
</evidence>
<feature type="transmembrane region" description="Helical" evidence="6">
    <location>
        <begin position="110"/>
        <end position="129"/>
    </location>
</feature>
<accession>A0AAV7KG48</accession>
<feature type="transmembrane region" description="Helical" evidence="6">
    <location>
        <begin position="223"/>
        <end position="248"/>
    </location>
</feature>
<dbReference type="Proteomes" id="UP001165289">
    <property type="component" value="Unassembled WGS sequence"/>
</dbReference>
<evidence type="ECO:0000313" key="9">
    <source>
        <dbReference type="Proteomes" id="UP001165289"/>
    </source>
</evidence>
<dbReference type="PANTHER" id="PTHR23506">
    <property type="entry name" value="GH10249P"/>
    <property type="match status" value="1"/>
</dbReference>
<comment type="subcellular location">
    <subcellularLocation>
        <location evidence="1">Membrane</location>
        <topology evidence="1">Multi-pass membrane protein</topology>
    </subcellularLocation>
</comment>
<name>A0AAV7KG48_9METZ</name>